<proteinExistence type="predicted"/>
<feature type="domain" description="Transposase Tc1-like" evidence="1">
    <location>
        <begin position="54"/>
        <end position="122"/>
    </location>
</feature>
<keyword evidence="3" id="KW-1185">Reference proteome</keyword>
<reference evidence="2" key="1">
    <citation type="journal article" date="2020" name="Microb. Genom.">
        <title>Genetic diversity of clinical and environmental Mucorales isolates obtained from an investigation of mucormycosis cases among solid organ transplant recipients.</title>
        <authorList>
            <person name="Nguyen M.H."/>
            <person name="Kaul D."/>
            <person name="Muto C."/>
            <person name="Cheng S.J."/>
            <person name="Richter R.A."/>
            <person name="Bruno V.M."/>
            <person name="Liu G."/>
            <person name="Beyhan S."/>
            <person name="Sundermann A.J."/>
            <person name="Mounaud S."/>
            <person name="Pasculle A.W."/>
            <person name="Nierman W.C."/>
            <person name="Driscoll E."/>
            <person name="Cumbie R."/>
            <person name="Clancy C.J."/>
            <person name="Dupont C.L."/>
        </authorList>
    </citation>
    <scope>NUCLEOTIDE SEQUENCE</scope>
    <source>
        <strain evidence="2">GL11</strain>
    </source>
</reference>
<gene>
    <name evidence="2" type="ORF">G6F64_012515</name>
</gene>
<name>A0A9P7BKS7_RHIOR</name>
<evidence type="ECO:0000259" key="1">
    <source>
        <dbReference type="Pfam" id="PF01498"/>
    </source>
</evidence>
<dbReference type="AlphaFoldDB" id="A0A9P7BKS7"/>
<dbReference type="GO" id="GO:0006313">
    <property type="term" value="P:DNA transposition"/>
    <property type="evidence" value="ECO:0007669"/>
    <property type="project" value="InterPro"/>
</dbReference>
<dbReference type="OrthoDB" id="5415741at2759"/>
<dbReference type="Proteomes" id="UP000716291">
    <property type="component" value="Unassembled WGS sequence"/>
</dbReference>
<accession>A0A9P7BKS7</accession>
<dbReference type="GO" id="GO:0003677">
    <property type="term" value="F:DNA binding"/>
    <property type="evidence" value="ECO:0007669"/>
    <property type="project" value="InterPro"/>
</dbReference>
<dbReference type="GO" id="GO:0015074">
    <property type="term" value="P:DNA integration"/>
    <property type="evidence" value="ECO:0007669"/>
    <property type="project" value="InterPro"/>
</dbReference>
<evidence type="ECO:0000313" key="2">
    <source>
        <dbReference type="EMBL" id="KAG1300635.1"/>
    </source>
</evidence>
<protein>
    <recommendedName>
        <fullName evidence="1">Transposase Tc1-like domain-containing protein</fullName>
    </recommendedName>
</protein>
<organism evidence="2 3">
    <name type="scientific">Rhizopus oryzae</name>
    <name type="common">Mucormycosis agent</name>
    <name type="synonym">Rhizopus arrhizus var. delemar</name>
    <dbReference type="NCBI Taxonomy" id="64495"/>
    <lineage>
        <taxon>Eukaryota</taxon>
        <taxon>Fungi</taxon>
        <taxon>Fungi incertae sedis</taxon>
        <taxon>Mucoromycota</taxon>
        <taxon>Mucoromycotina</taxon>
        <taxon>Mucoromycetes</taxon>
        <taxon>Mucorales</taxon>
        <taxon>Mucorineae</taxon>
        <taxon>Rhizopodaceae</taxon>
        <taxon>Rhizopus</taxon>
    </lineage>
</organism>
<dbReference type="Pfam" id="PF01498">
    <property type="entry name" value="HTH_Tnp_Tc3_2"/>
    <property type="match status" value="1"/>
</dbReference>
<dbReference type="EMBL" id="JAANQT010003909">
    <property type="protein sequence ID" value="KAG1300635.1"/>
    <property type="molecule type" value="Genomic_DNA"/>
</dbReference>
<comment type="caution">
    <text evidence="2">The sequence shown here is derived from an EMBL/GenBank/DDBJ whole genome shotgun (WGS) entry which is preliminary data.</text>
</comment>
<dbReference type="Gene3D" id="3.30.420.10">
    <property type="entry name" value="Ribonuclease H-like superfamily/Ribonuclease H"/>
    <property type="match status" value="1"/>
</dbReference>
<dbReference type="InterPro" id="IPR002492">
    <property type="entry name" value="Transposase_Tc1-like"/>
</dbReference>
<dbReference type="InterPro" id="IPR036397">
    <property type="entry name" value="RNaseH_sf"/>
</dbReference>
<evidence type="ECO:0000313" key="3">
    <source>
        <dbReference type="Proteomes" id="UP000716291"/>
    </source>
</evidence>
<sequence length="162" mass="18567">MSELSFAEVLNSYSAITRSLNVNMKQVPQDMVFQAISLLKQGKSVREVEELTGLRKIHQNRVPSAVKVAEFLENEIGKKVGVETVRRALRKAGLGAIEKPKKPLLSAKIICNRLSWYITHKDWTVDDWKRVIWSDETKINRFNSDGRTWAWIRSGESLNPIM</sequence>